<keyword evidence="2" id="KW-0963">Cytoplasm</keyword>
<name>A0A183UKF7_TOXCA</name>
<dbReference type="EMBL" id="UYWY01020043">
    <property type="protein sequence ID" value="VDM40298.1"/>
    <property type="molecule type" value="Genomic_DNA"/>
</dbReference>
<gene>
    <name evidence="8" type="ORF">TCNE_LOCUS8977</name>
</gene>
<protein>
    <submittedName>
        <fullName evidence="10">GRIP domain-containing protein</fullName>
    </submittedName>
</protein>
<evidence type="ECO:0000256" key="6">
    <source>
        <dbReference type="SAM" id="Coils"/>
    </source>
</evidence>
<dbReference type="Gene3D" id="1.10.287.1490">
    <property type="match status" value="1"/>
</dbReference>
<keyword evidence="4 6" id="KW-0175">Coiled coil</keyword>
<dbReference type="Pfam" id="PF16641">
    <property type="entry name" value="CLIP1_ZNF"/>
    <property type="match status" value="2"/>
</dbReference>
<sequence>MYPVALNSSHSSDCFFCRKIRLHAAVPRIRHGLEGERNVLKDSLSSLDASKQQTLFEKTELQKKVDELVGLMDKLKSEYETALADSSQRATQIEEFKANLEVVRKQHSEAADLANNMEREKNALELALQEAMTNSEQLQTKCSKLESERDGMANNVKMKDDELNAKEIALKQLSDQVQSLEESLSLTSSGSDKLREELNALREAHTKLRSESEAKVEELSSAKEEVSKELILAIDKLGSIESDRGTLGTSLQSVKDELERANAELVTLRTTRGDLQVEILKLKEANAANEQKLNEVNAKLADAETAKTMHSAEVSRLEAERETAQGAVDALKEETLLIQQQLERVTSEKDRCEEEARSREAEVEMLHKMISEVEAERDELKSTVKESDRMQPITVDTQKNADAKNTPMAGEIEFARLSSENRELKEEKERVENELNSLKDRIFSLEKERVENEMEVSEAKQRNALFLDLDEEWKKKETSYVERIKELEIASSKSESEKMEELRNQVAFLNSIIASQQKKQKELLEHIDILTNIPAIETLSSLATSGDAAHRSRLFCDICEVFDLHDTTECPTQAMEIEEYERHSHHGINKKKPAPRPYCDHCEAFLHNTADCPSNAAKKSKDYTF</sequence>
<feature type="coiled-coil region" evidence="6">
    <location>
        <begin position="58"/>
        <end position="390"/>
    </location>
</feature>
<evidence type="ECO:0000313" key="9">
    <source>
        <dbReference type="Proteomes" id="UP000050794"/>
    </source>
</evidence>
<evidence type="ECO:0000313" key="10">
    <source>
        <dbReference type="WBParaSite" id="TCNE_0000897701-mRNA-1"/>
    </source>
</evidence>
<feature type="domain" description="CLIP1 zinc knuckle" evidence="7">
    <location>
        <begin position="596"/>
        <end position="612"/>
    </location>
</feature>
<evidence type="ECO:0000256" key="3">
    <source>
        <dbReference type="ARBA" id="ARBA00022701"/>
    </source>
</evidence>
<evidence type="ECO:0000313" key="8">
    <source>
        <dbReference type="EMBL" id="VDM40298.1"/>
    </source>
</evidence>
<evidence type="ECO:0000259" key="7">
    <source>
        <dbReference type="Pfam" id="PF16641"/>
    </source>
</evidence>
<proteinExistence type="predicted"/>
<evidence type="ECO:0000256" key="2">
    <source>
        <dbReference type="ARBA" id="ARBA00022490"/>
    </source>
</evidence>
<feature type="domain" description="CLIP1 zinc knuckle" evidence="7">
    <location>
        <begin position="553"/>
        <end position="570"/>
    </location>
</feature>
<dbReference type="GO" id="GO:0005874">
    <property type="term" value="C:microtubule"/>
    <property type="evidence" value="ECO:0007669"/>
    <property type="project" value="UniProtKB-KW"/>
</dbReference>
<dbReference type="AlphaFoldDB" id="A0A183UKF7"/>
<dbReference type="WBParaSite" id="TCNE_0000897701-mRNA-1">
    <property type="protein sequence ID" value="TCNE_0000897701-mRNA-1"/>
    <property type="gene ID" value="TCNE_0000897701"/>
</dbReference>
<keyword evidence="3" id="KW-0493">Microtubule</keyword>
<keyword evidence="9" id="KW-1185">Reference proteome</keyword>
<organism evidence="9 10">
    <name type="scientific">Toxocara canis</name>
    <name type="common">Canine roundworm</name>
    <dbReference type="NCBI Taxonomy" id="6265"/>
    <lineage>
        <taxon>Eukaryota</taxon>
        <taxon>Metazoa</taxon>
        <taxon>Ecdysozoa</taxon>
        <taxon>Nematoda</taxon>
        <taxon>Chromadorea</taxon>
        <taxon>Rhabditida</taxon>
        <taxon>Spirurina</taxon>
        <taxon>Ascaridomorpha</taxon>
        <taxon>Ascaridoidea</taxon>
        <taxon>Toxocaridae</taxon>
        <taxon>Toxocara</taxon>
    </lineage>
</organism>
<dbReference type="InterPro" id="IPR032108">
    <property type="entry name" value="CLIP1_ZNF"/>
</dbReference>
<evidence type="ECO:0000256" key="1">
    <source>
        <dbReference type="ARBA" id="ARBA00004245"/>
    </source>
</evidence>
<accession>A0A183UKF7</accession>
<dbReference type="Proteomes" id="UP000050794">
    <property type="component" value="Unassembled WGS sequence"/>
</dbReference>
<evidence type="ECO:0000256" key="5">
    <source>
        <dbReference type="ARBA" id="ARBA00023212"/>
    </source>
</evidence>
<reference evidence="10" key="1">
    <citation type="submission" date="2016-06" db="UniProtKB">
        <authorList>
            <consortium name="WormBaseParasite"/>
        </authorList>
    </citation>
    <scope>IDENTIFICATION</scope>
</reference>
<evidence type="ECO:0000256" key="4">
    <source>
        <dbReference type="ARBA" id="ARBA00023054"/>
    </source>
</evidence>
<feature type="coiled-coil region" evidence="6">
    <location>
        <begin position="414"/>
        <end position="462"/>
    </location>
</feature>
<comment type="subcellular location">
    <subcellularLocation>
        <location evidence="1">Cytoplasm</location>
        <location evidence="1">Cytoskeleton</location>
    </subcellularLocation>
</comment>
<keyword evidence="5" id="KW-0206">Cytoskeleton</keyword>
<reference evidence="8 9" key="2">
    <citation type="submission" date="2018-11" db="EMBL/GenBank/DDBJ databases">
        <authorList>
            <consortium name="Pathogen Informatics"/>
        </authorList>
    </citation>
    <scope>NUCLEOTIDE SEQUENCE [LARGE SCALE GENOMIC DNA]</scope>
</reference>